<dbReference type="Proteomes" id="UP000574390">
    <property type="component" value="Unassembled WGS sequence"/>
</dbReference>
<evidence type="ECO:0000313" key="3">
    <source>
        <dbReference type="Proteomes" id="UP000574390"/>
    </source>
</evidence>
<evidence type="ECO:0000256" key="1">
    <source>
        <dbReference type="SAM" id="SignalP"/>
    </source>
</evidence>
<keyword evidence="1" id="KW-0732">Signal</keyword>
<gene>
    <name evidence="2" type="ORF">FOZ62_011389</name>
</gene>
<feature type="chain" id="PRO_5029479179" evidence="1">
    <location>
        <begin position="20"/>
        <end position="159"/>
    </location>
</feature>
<dbReference type="AlphaFoldDB" id="A0A7J6NYN2"/>
<protein>
    <submittedName>
        <fullName evidence="2">Uncharacterized protein</fullName>
    </submittedName>
</protein>
<dbReference type="EMBL" id="JABANM010036632">
    <property type="protein sequence ID" value="KAF4688646.1"/>
    <property type="molecule type" value="Genomic_DNA"/>
</dbReference>
<proteinExistence type="predicted"/>
<sequence>MKLSTYLLGYLTISQLTNGVVLQQESGSSDSLDTQRALDQGNEVSSGDGIMSGIAYPANQPYGPALPDGTCPTIDGVKQFPAKYWKDHHYLVCMPYNKFKCACPPAPTKFKPHCDGPDNMCPIPCDKDSDCQEGAICFNPIPLKPKAPRLCVFNTTPTL</sequence>
<organism evidence="2 3">
    <name type="scientific">Perkinsus olseni</name>
    <name type="common">Perkinsus atlanticus</name>
    <dbReference type="NCBI Taxonomy" id="32597"/>
    <lineage>
        <taxon>Eukaryota</taxon>
        <taxon>Sar</taxon>
        <taxon>Alveolata</taxon>
        <taxon>Perkinsozoa</taxon>
        <taxon>Perkinsea</taxon>
        <taxon>Perkinsida</taxon>
        <taxon>Perkinsidae</taxon>
        <taxon>Perkinsus</taxon>
    </lineage>
</organism>
<accession>A0A7J6NYN2</accession>
<comment type="caution">
    <text evidence="2">The sequence shown here is derived from an EMBL/GenBank/DDBJ whole genome shotgun (WGS) entry which is preliminary data.</text>
</comment>
<feature type="signal peptide" evidence="1">
    <location>
        <begin position="1"/>
        <end position="19"/>
    </location>
</feature>
<reference evidence="2 3" key="1">
    <citation type="submission" date="2020-04" db="EMBL/GenBank/DDBJ databases">
        <title>Perkinsus olseni comparative genomics.</title>
        <authorList>
            <person name="Bogema D.R."/>
        </authorList>
    </citation>
    <scope>NUCLEOTIDE SEQUENCE [LARGE SCALE GENOMIC DNA]</scope>
    <source>
        <strain evidence="2">ATCC PRA-205</strain>
    </source>
</reference>
<evidence type="ECO:0000313" key="2">
    <source>
        <dbReference type="EMBL" id="KAF4688646.1"/>
    </source>
</evidence>
<name>A0A7J6NYN2_PEROL</name>